<evidence type="ECO:0000259" key="1">
    <source>
        <dbReference type="Pfam" id="PF03625"/>
    </source>
</evidence>
<dbReference type="Gene3D" id="3.30.310.70">
    <property type="entry name" value="TT1751-like domain"/>
    <property type="match status" value="1"/>
</dbReference>
<keyword evidence="3" id="KW-1185">Reference proteome</keyword>
<accession>A0ABM7C9B0</accession>
<evidence type="ECO:0000313" key="2">
    <source>
        <dbReference type="EMBL" id="AZI67571.1"/>
    </source>
</evidence>
<dbReference type="InterPro" id="IPR035923">
    <property type="entry name" value="TT1751-like_sf"/>
</dbReference>
<feature type="domain" description="DUF302" evidence="1">
    <location>
        <begin position="3"/>
        <end position="34"/>
    </location>
</feature>
<sequence length="84" mass="9428">MQMSIDFKIGTMLPCNVILQEKEAGKVEVSAIDPAAFMGAIENENLQSIAIEIGSKLKRLLTHYNFLTFDEVLRTSSIFKYTLT</sequence>
<dbReference type="SUPFAM" id="SSF103247">
    <property type="entry name" value="TT1751-like"/>
    <property type="match status" value="1"/>
</dbReference>
<organism evidence="2 3">
    <name type="scientific">Kaistella daneshvariae</name>
    <dbReference type="NCBI Taxonomy" id="2487074"/>
    <lineage>
        <taxon>Bacteria</taxon>
        <taxon>Pseudomonadati</taxon>
        <taxon>Bacteroidota</taxon>
        <taxon>Flavobacteriia</taxon>
        <taxon>Flavobacteriales</taxon>
        <taxon>Weeksellaceae</taxon>
        <taxon>Chryseobacterium group</taxon>
        <taxon>Kaistella</taxon>
    </lineage>
</organism>
<evidence type="ECO:0000313" key="3">
    <source>
        <dbReference type="Proteomes" id="UP000274483"/>
    </source>
</evidence>
<reference evidence="2 3" key="1">
    <citation type="submission" date="2018-11" db="EMBL/GenBank/DDBJ databases">
        <title>Proposal to divide the Flavobacteriaceae and reorganize its genera based on Amino Acid Identity values calculated from whole genome sequences.</title>
        <authorList>
            <person name="Nicholson A.C."/>
            <person name="Gulvik C.A."/>
            <person name="Whitney A.M."/>
            <person name="Humrighouse B.W."/>
            <person name="Bell M."/>
            <person name="Holmes B."/>
            <person name="Steigerwalt A.G."/>
            <person name="Villarma A."/>
            <person name="Sheth M."/>
            <person name="Batra D."/>
            <person name="Pryor J."/>
            <person name="Bernardet J.-F."/>
            <person name="Hugo C."/>
            <person name="Kampfer P."/>
            <person name="Newman J.D."/>
            <person name="McQuiston J.R."/>
        </authorList>
    </citation>
    <scope>NUCLEOTIDE SEQUENCE [LARGE SCALE GENOMIC DNA]</scope>
    <source>
        <strain evidence="2 3">H3001</strain>
    </source>
</reference>
<dbReference type="Pfam" id="PF03625">
    <property type="entry name" value="DUF302"/>
    <property type="match status" value="1"/>
</dbReference>
<name>A0ABM7C9B0_9FLAO</name>
<dbReference type="Proteomes" id="UP000274483">
    <property type="component" value="Chromosome"/>
</dbReference>
<protein>
    <submittedName>
        <fullName evidence="2">DUF302 domain-containing protein</fullName>
    </submittedName>
</protein>
<dbReference type="InterPro" id="IPR005180">
    <property type="entry name" value="DUF302"/>
</dbReference>
<gene>
    <name evidence="2" type="ORF">EIB71_07800</name>
</gene>
<dbReference type="CDD" id="cd14797">
    <property type="entry name" value="DUF302"/>
    <property type="match status" value="1"/>
</dbReference>
<dbReference type="EMBL" id="CP034158">
    <property type="protein sequence ID" value="AZI67571.1"/>
    <property type="molecule type" value="Genomic_DNA"/>
</dbReference>
<proteinExistence type="predicted"/>